<dbReference type="SUPFAM" id="SSF52540">
    <property type="entry name" value="P-loop containing nucleoside triphosphate hydrolases"/>
    <property type="match status" value="1"/>
</dbReference>
<dbReference type="Pfam" id="PF22740">
    <property type="entry name" value="PapZ_C"/>
    <property type="match status" value="1"/>
</dbReference>
<protein>
    <submittedName>
        <fullName evidence="7">RNase adapter RapZ</fullName>
    </submittedName>
</protein>
<keyword evidence="1 4" id="KW-0547">Nucleotide-binding</keyword>
<dbReference type="GO" id="GO:0005524">
    <property type="term" value="F:ATP binding"/>
    <property type="evidence" value="ECO:0007669"/>
    <property type="project" value="UniProtKB-UniRule"/>
</dbReference>
<proteinExistence type="inferred from homology"/>
<feature type="domain" description="RapZ C-terminal" evidence="6">
    <location>
        <begin position="165"/>
        <end position="281"/>
    </location>
</feature>
<dbReference type="InterPro" id="IPR027417">
    <property type="entry name" value="P-loop_NTPase"/>
</dbReference>
<dbReference type="PIRSF" id="PIRSF005052">
    <property type="entry name" value="P-loopkin"/>
    <property type="match status" value="1"/>
</dbReference>
<accession>A0A4Z0FCV4</accession>
<dbReference type="PANTHER" id="PTHR30448">
    <property type="entry name" value="RNASE ADAPTER PROTEIN RAPZ"/>
    <property type="match status" value="1"/>
</dbReference>
<keyword evidence="8" id="KW-1185">Reference proteome</keyword>
<dbReference type="GO" id="GO:0005525">
    <property type="term" value="F:GTP binding"/>
    <property type="evidence" value="ECO:0007669"/>
    <property type="project" value="UniProtKB-UniRule"/>
</dbReference>
<dbReference type="EMBL" id="SRIO01000002">
    <property type="protein sequence ID" value="TFZ83704.1"/>
    <property type="molecule type" value="Genomic_DNA"/>
</dbReference>
<evidence type="ECO:0000259" key="5">
    <source>
        <dbReference type="Pfam" id="PF03668"/>
    </source>
</evidence>
<dbReference type="AlphaFoldDB" id="A0A4Z0FCV4"/>
<dbReference type="HAMAP" id="MF_00636">
    <property type="entry name" value="RapZ_like"/>
    <property type="match status" value="1"/>
</dbReference>
<keyword evidence="2 4" id="KW-0067">ATP-binding</keyword>
<dbReference type="InterPro" id="IPR053931">
    <property type="entry name" value="RapZ_C"/>
</dbReference>
<reference evidence="7 8" key="1">
    <citation type="journal article" date="2019" name="ISME J.">
        <title>Candidatus Macondimonas diazotrophica, a novel gammaproteobacterial genus dominating crude-oil-contaminated coastal sediments.</title>
        <authorList>
            <person name="Karthikeyan S."/>
            <person name="Konstantinidis K."/>
        </authorList>
    </citation>
    <scope>NUCLEOTIDE SEQUENCE [LARGE SCALE GENOMIC DNA]</scope>
    <source>
        <strain evidence="7 8">KTK01</strain>
    </source>
</reference>
<keyword evidence="3 4" id="KW-0342">GTP-binding</keyword>
<feature type="binding site" evidence="4">
    <location>
        <begin position="8"/>
        <end position="15"/>
    </location>
    <ligand>
        <name>ATP</name>
        <dbReference type="ChEBI" id="CHEBI:30616"/>
    </ligand>
</feature>
<dbReference type="RefSeq" id="WP_135280631.1">
    <property type="nucleotide sequence ID" value="NZ_SRIO01000002.1"/>
</dbReference>
<comment type="caution">
    <text evidence="7">The sequence shown here is derived from an EMBL/GenBank/DDBJ whole genome shotgun (WGS) entry which is preliminary data.</text>
</comment>
<dbReference type="NCBIfam" id="NF003828">
    <property type="entry name" value="PRK05416.1"/>
    <property type="match status" value="1"/>
</dbReference>
<feature type="binding site" evidence="4">
    <location>
        <begin position="60"/>
        <end position="63"/>
    </location>
    <ligand>
        <name>GTP</name>
        <dbReference type="ChEBI" id="CHEBI:37565"/>
    </ligand>
</feature>
<sequence>MKLLILSGLSGAGKSVALHMLEDLGLYCVDNLPLSLLEALVEDFSRHGDFSSQGVAVGIDARSRAPELDSFGECLARLRRRGVDVETIFLQAEPDTLLKRYSETRRRHPLSSTQRALVEAIEAERKLLSPIAEQADLVLDTSLTTMHQLRDSIRQRVHGRDGFFSLMIQSFAYKQGVPSDADFVFDIRCLPNPHWQPGLRPLTGLDTEVATYLEAEPLTQALFDDIRSYLEHWLPRFETENRSYLTVAIGCTGGQHRSVYMAERLKRHFSASYPKVLVRHTGLR</sequence>
<evidence type="ECO:0000256" key="1">
    <source>
        <dbReference type="ARBA" id="ARBA00022741"/>
    </source>
</evidence>
<dbReference type="Proteomes" id="UP000297890">
    <property type="component" value="Unassembled WGS sequence"/>
</dbReference>
<dbReference type="InterPro" id="IPR005337">
    <property type="entry name" value="RapZ-like"/>
</dbReference>
<evidence type="ECO:0000313" key="8">
    <source>
        <dbReference type="Proteomes" id="UP000297890"/>
    </source>
</evidence>
<dbReference type="InterPro" id="IPR053930">
    <property type="entry name" value="RapZ-like_N"/>
</dbReference>
<dbReference type="OrthoDB" id="9784461at2"/>
<evidence type="ECO:0000256" key="2">
    <source>
        <dbReference type="ARBA" id="ARBA00022840"/>
    </source>
</evidence>
<dbReference type="Pfam" id="PF03668">
    <property type="entry name" value="RapZ-like_N"/>
    <property type="match status" value="1"/>
</dbReference>
<evidence type="ECO:0000313" key="7">
    <source>
        <dbReference type="EMBL" id="TFZ83704.1"/>
    </source>
</evidence>
<feature type="domain" description="RapZ-like N-terminal" evidence="5">
    <location>
        <begin position="1"/>
        <end position="159"/>
    </location>
</feature>
<gene>
    <name evidence="7" type="primary">rapZ</name>
    <name evidence="7" type="ORF">E4680_01565</name>
</gene>
<evidence type="ECO:0000256" key="3">
    <source>
        <dbReference type="ARBA" id="ARBA00023134"/>
    </source>
</evidence>
<evidence type="ECO:0000259" key="6">
    <source>
        <dbReference type="Pfam" id="PF22740"/>
    </source>
</evidence>
<dbReference type="Gene3D" id="3.40.50.300">
    <property type="entry name" value="P-loop containing nucleotide triphosphate hydrolases"/>
    <property type="match status" value="1"/>
</dbReference>
<name>A0A4Z0FCV4_9GAMM</name>
<dbReference type="PANTHER" id="PTHR30448:SF0">
    <property type="entry name" value="RNASE ADAPTER PROTEIN RAPZ"/>
    <property type="match status" value="1"/>
</dbReference>
<organism evidence="7 8">
    <name type="scientific">Candidatus Macondimonas diazotrophica</name>
    <dbReference type="NCBI Taxonomy" id="2305248"/>
    <lineage>
        <taxon>Bacteria</taxon>
        <taxon>Pseudomonadati</taxon>
        <taxon>Pseudomonadota</taxon>
        <taxon>Gammaproteobacteria</taxon>
        <taxon>Chromatiales</taxon>
        <taxon>Ectothiorhodospiraceae</taxon>
        <taxon>Candidatus Macondimonas</taxon>
    </lineage>
</organism>
<evidence type="ECO:0000256" key="4">
    <source>
        <dbReference type="HAMAP-Rule" id="MF_00636"/>
    </source>
</evidence>